<reference evidence="3" key="1">
    <citation type="journal article" date="2019" name="Int. J. Syst. Evol. Microbiol.">
        <title>The Global Catalogue of Microorganisms (GCM) 10K type strain sequencing project: providing services to taxonomists for standard genome sequencing and annotation.</title>
        <authorList>
            <consortium name="The Broad Institute Genomics Platform"/>
            <consortium name="The Broad Institute Genome Sequencing Center for Infectious Disease"/>
            <person name="Wu L."/>
            <person name="Ma J."/>
        </authorList>
    </citation>
    <scope>NUCLEOTIDE SEQUENCE [LARGE SCALE GENOMIC DNA]</scope>
    <source>
        <strain evidence="3">CGMCC 1.15394</strain>
    </source>
</reference>
<name>A0ABQ1T4F5_9GAMM</name>
<organism evidence="2 3">
    <name type="scientific">Pseudoalteromonas gelatinilytica</name>
    <dbReference type="NCBI Taxonomy" id="1703256"/>
    <lineage>
        <taxon>Bacteria</taxon>
        <taxon>Pseudomonadati</taxon>
        <taxon>Pseudomonadota</taxon>
        <taxon>Gammaproteobacteria</taxon>
        <taxon>Alteromonadales</taxon>
        <taxon>Pseudoalteromonadaceae</taxon>
        <taxon>Pseudoalteromonas</taxon>
    </lineage>
</organism>
<gene>
    <name evidence="2" type="ORF">GCM10008027_01870</name>
</gene>
<dbReference type="EMBL" id="BMIT01000001">
    <property type="protein sequence ID" value="GGE80758.1"/>
    <property type="molecule type" value="Genomic_DNA"/>
</dbReference>
<keyword evidence="1" id="KW-1133">Transmembrane helix</keyword>
<dbReference type="Proteomes" id="UP000638462">
    <property type="component" value="Unassembled WGS sequence"/>
</dbReference>
<protein>
    <recommendedName>
        <fullName evidence="4">CHASE2 domain-containing protein</fullName>
    </recommendedName>
</protein>
<feature type="transmembrane region" description="Helical" evidence="1">
    <location>
        <begin position="279"/>
        <end position="299"/>
    </location>
</feature>
<keyword evidence="3" id="KW-1185">Reference proteome</keyword>
<comment type="caution">
    <text evidence="2">The sequence shown here is derived from an EMBL/GenBank/DDBJ whole genome shotgun (WGS) entry which is preliminary data.</text>
</comment>
<feature type="transmembrane region" description="Helical" evidence="1">
    <location>
        <begin position="226"/>
        <end position="244"/>
    </location>
</feature>
<keyword evidence="1" id="KW-0472">Membrane</keyword>
<sequence length="630" mass="72013">MSAVQQLLRLKNVRAFWLTLSLFCVVLLSNVFNLFQASNAFFYQNLESLSHTQQTNVVLISSASLTDNHQQLVEKLVEYKPRAIVVLADEPLVAAQQKNVYYPYAGSEFCVPKIDNWATYQMRIPQSNELECKSIWQQIFNYDVEHVQLIDFDLAVTALPKFSAERVLDVDVMSEQLENKIIIVGQKTAAFNVFIHAPKLDGLNDPLLLIAYLADSIDKQTTVKQLNSLLTIFVELALVLVLLFSFQKLSLIYSFIIALNSVLLWCLIGYVFIEMNQLFIPIGQYIVLTFITLFWVIIVRKMSEDNELNTVVNNIQQKMMGRFIPQSFIEQASPWDPIIQLISQQLDLEKSIFLARKEDDHRVVEIRAINCNLDDIQEMRRDYKRTPYSKALKSLGVVQITRPFFTHIKEGEIEFMAPLVYAGDVRGFWALSVIPNQYFNQQAFEKNVNKFAAQVAELLFHYHIFKTTQASNNSLLNQLLTLKLHEPISERVKQSINEMEQKLTTLEMVFNHTRSATVLFNLFGQVIQTNASLEQFAKQHQLAIFEMTALDLLCKSCDLDAEIAKGKLRYITLNKAEVALPAKLGEQSYTLNIKALHTDASQAASGEPFQVSGILFEFIENHVARNEGQV</sequence>
<keyword evidence="1" id="KW-0812">Transmembrane</keyword>
<evidence type="ECO:0008006" key="4">
    <source>
        <dbReference type="Google" id="ProtNLM"/>
    </source>
</evidence>
<dbReference type="RefSeq" id="WP_188726675.1">
    <property type="nucleotide sequence ID" value="NZ_BMIT01000001.1"/>
</dbReference>
<accession>A0ABQ1T4F5</accession>
<evidence type="ECO:0000313" key="2">
    <source>
        <dbReference type="EMBL" id="GGE80758.1"/>
    </source>
</evidence>
<evidence type="ECO:0000256" key="1">
    <source>
        <dbReference type="SAM" id="Phobius"/>
    </source>
</evidence>
<evidence type="ECO:0000313" key="3">
    <source>
        <dbReference type="Proteomes" id="UP000638462"/>
    </source>
</evidence>
<proteinExistence type="predicted"/>
<feature type="transmembrane region" description="Helical" evidence="1">
    <location>
        <begin position="251"/>
        <end position="273"/>
    </location>
</feature>